<evidence type="ECO:0000256" key="6">
    <source>
        <dbReference type="ARBA" id="ARBA00023180"/>
    </source>
</evidence>
<name>A0AAJ0BZB2_9PEZI</name>
<keyword evidence="8 10" id="KW-0326">Glycosidase</keyword>
<evidence type="ECO:0000313" key="12">
    <source>
        <dbReference type="EMBL" id="KAK1767270.1"/>
    </source>
</evidence>
<dbReference type="Gene3D" id="2.60.40.10">
    <property type="entry name" value="Immunoglobulins"/>
    <property type="match status" value="1"/>
</dbReference>
<dbReference type="InterPro" id="IPR036962">
    <property type="entry name" value="Glyco_hydro_3_N_sf"/>
</dbReference>
<dbReference type="GeneID" id="85316125"/>
<dbReference type="PROSITE" id="PS00775">
    <property type="entry name" value="GLYCOSYL_HYDROL_F3"/>
    <property type="match status" value="1"/>
</dbReference>
<comment type="pathway">
    <text evidence="2 10">Glycan metabolism; cellulose degradation.</text>
</comment>
<feature type="domain" description="Fibronectin type III-like" evidence="11">
    <location>
        <begin position="704"/>
        <end position="772"/>
    </location>
</feature>
<dbReference type="PRINTS" id="PR00133">
    <property type="entry name" value="GLHYDRLASE3"/>
</dbReference>
<dbReference type="SMART" id="SM01217">
    <property type="entry name" value="Fn3_like"/>
    <property type="match status" value="1"/>
</dbReference>
<dbReference type="InterPro" id="IPR026891">
    <property type="entry name" value="Fn3-like"/>
</dbReference>
<accession>A0AAJ0BZB2</accession>
<dbReference type="InterPro" id="IPR036881">
    <property type="entry name" value="Glyco_hydro_3_C_sf"/>
</dbReference>
<dbReference type="AlphaFoldDB" id="A0AAJ0BZB2"/>
<comment type="catalytic activity">
    <reaction evidence="1 10">
        <text>Hydrolysis of terminal, non-reducing beta-D-glucosyl residues with release of beta-D-glucose.</text>
        <dbReference type="EC" id="3.2.1.21"/>
    </reaction>
</comment>
<evidence type="ECO:0000259" key="11">
    <source>
        <dbReference type="SMART" id="SM01217"/>
    </source>
</evidence>
<dbReference type="SUPFAM" id="SSF51445">
    <property type="entry name" value="(Trans)glycosidases"/>
    <property type="match status" value="1"/>
</dbReference>
<comment type="similarity">
    <text evidence="3 10">Belongs to the glycosyl hydrolase 3 family.</text>
</comment>
<evidence type="ECO:0000256" key="1">
    <source>
        <dbReference type="ARBA" id="ARBA00000448"/>
    </source>
</evidence>
<dbReference type="PANTHER" id="PTHR42715">
    <property type="entry name" value="BETA-GLUCOSIDASE"/>
    <property type="match status" value="1"/>
</dbReference>
<dbReference type="FunFam" id="3.40.50.1700:FF:000003">
    <property type="entry name" value="Probable beta-glucosidase"/>
    <property type="match status" value="1"/>
</dbReference>
<dbReference type="Pfam" id="PF14310">
    <property type="entry name" value="Fn3-like"/>
    <property type="match status" value="1"/>
</dbReference>
<dbReference type="PANTHER" id="PTHR42715:SF29">
    <property type="entry name" value="BETA-GLUCOSIDASE A-RELATED"/>
    <property type="match status" value="1"/>
</dbReference>
<dbReference type="Gene3D" id="3.20.20.300">
    <property type="entry name" value="Glycoside hydrolase, family 3, N-terminal domain"/>
    <property type="match status" value="1"/>
</dbReference>
<evidence type="ECO:0000256" key="10">
    <source>
        <dbReference type="RuleBase" id="RU361161"/>
    </source>
</evidence>
<dbReference type="EC" id="3.2.1.21" evidence="10"/>
<gene>
    <name evidence="12" type="ORF">QBC33DRAFT_62655</name>
</gene>
<dbReference type="GO" id="GO:0008422">
    <property type="term" value="F:beta-glucosidase activity"/>
    <property type="evidence" value="ECO:0007669"/>
    <property type="project" value="UniProtKB-EC"/>
</dbReference>
<dbReference type="InterPro" id="IPR050288">
    <property type="entry name" value="Cellulose_deg_GH3"/>
</dbReference>
<dbReference type="GO" id="GO:0009251">
    <property type="term" value="P:glucan catabolic process"/>
    <property type="evidence" value="ECO:0007669"/>
    <property type="project" value="TreeGrafter"/>
</dbReference>
<keyword evidence="7 10" id="KW-0119">Carbohydrate metabolism</keyword>
<reference evidence="12" key="1">
    <citation type="submission" date="2023-06" db="EMBL/GenBank/DDBJ databases">
        <title>Genome-scale phylogeny and comparative genomics of the fungal order Sordariales.</title>
        <authorList>
            <consortium name="Lawrence Berkeley National Laboratory"/>
            <person name="Hensen N."/>
            <person name="Bonometti L."/>
            <person name="Westerberg I."/>
            <person name="Brannstrom I.O."/>
            <person name="Guillou S."/>
            <person name="Cros-Aarteil S."/>
            <person name="Calhoun S."/>
            <person name="Haridas S."/>
            <person name="Kuo A."/>
            <person name="Mondo S."/>
            <person name="Pangilinan J."/>
            <person name="Riley R."/>
            <person name="Labutti K."/>
            <person name="Andreopoulos B."/>
            <person name="Lipzen A."/>
            <person name="Chen C."/>
            <person name="Yanf M."/>
            <person name="Daum C."/>
            <person name="Ng V."/>
            <person name="Clum A."/>
            <person name="Steindorff A."/>
            <person name="Ohm R."/>
            <person name="Martin F."/>
            <person name="Silar P."/>
            <person name="Natvig D."/>
            <person name="Lalanne C."/>
            <person name="Gautier V."/>
            <person name="Ament-Velasquez S.L."/>
            <person name="Kruys A."/>
            <person name="Hutchinson M.I."/>
            <person name="Powell A.J."/>
            <person name="Barry K."/>
            <person name="Miller A.N."/>
            <person name="Grigoriev I.V."/>
            <person name="Debuchy R."/>
            <person name="Gladieux P."/>
            <person name="Thoren M.H."/>
            <person name="Johannesson H."/>
        </authorList>
    </citation>
    <scope>NUCLEOTIDE SEQUENCE</scope>
    <source>
        <strain evidence="12">8032-3</strain>
    </source>
</reference>
<keyword evidence="9 10" id="KW-0624">Polysaccharide degradation</keyword>
<keyword evidence="4" id="KW-0732">Signal</keyword>
<evidence type="ECO:0000256" key="3">
    <source>
        <dbReference type="ARBA" id="ARBA00005336"/>
    </source>
</evidence>
<dbReference type="Proteomes" id="UP001244011">
    <property type="component" value="Unassembled WGS sequence"/>
</dbReference>
<dbReference type="InterPro" id="IPR017853">
    <property type="entry name" value="GH"/>
</dbReference>
<evidence type="ECO:0000256" key="9">
    <source>
        <dbReference type="ARBA" id="ARBA00023326"/>
    </source>
</evidence>
<dbReference type="EMBL" id="MU839008">
    <property type="protein sequence ID" value="KAK1767270.1"/>
    <property type="molecule type" value="Genomic_DNA"/>
</dbReference>
<dbReference type="Pfam" id="PF00933">
    <property type="entry name" value="Glyco_hydro_3"/>
    <property type="match status" value="1"/>
</dbReference>
<evidence type="ECO:0000256" key="5">
    <source>
        <dbReference type="ARBA" id="ARBA00022801"/>
    </source>
</evidence>
<evidence type="ECO:0000256" key="8">
    <source>
        <dbReference type="ARBA" id="ARBA00023295"/>
    </source>
</evidence>
<evidence type="ECO:0000256" key="4">
    <source>
        <dbReference type="ARBA" id="ARBA00022729"/>
    </source>
</evidence>
<organism evidence="12 13">
    <name type="scientific">Phialemonium atrogriseum</name>
    <dbReference type="NCBI Taxonomy" id="1093897"/>
    <lineage>
        <taxon>Eukaryota</taxon>
        <taxon>Fungi</taxon>
        <taxon>Dikarya</taxon>
        <taxon>Ascomycota</taxon>
        <taxon>Pezizomycotina</taxon>
        <taxon>Sordariomycetes</taxon>
        <taxon>Sordariomycetidae</taxon>
        <taxon>Cephalothecales</taxon>
        <taxon>Cephalothecaceae</taxon>
        <taxon>Phialemonium</taxon>
    </lineage>
</organism>
<dbReference type="InterPro" id="IPR001764">
    <property type="entry name" value="Glyco_hydro_3_N"/>
</dbReference>
<protein>
    <recommendedName>
        <fullName evidence="10">beta-glucosidase</fullName>
        <ecNumber evidence="10">3.2.1.21</ecNumber>
    </recommendedName>
</protein>
<keyword evidence="6" id="KW-0325">Glycoprotein</keyword>
<dbReference type="InterPro" id="IPR002772">
    <property type="entry name" value="Glyco_hydro_3_C"/>
</dbReference>
<dbReference type="FunFam" id="3.20.20.300:FF:000002">
    <property type="entry name" value="Probable beta-glucosidase"/>
    <property type="match status" value="1"/>
</dbReference>
<dbReference type="Gene3D" id="3.40.50.1700">
    <property type="entry name" value="Glycoside hydrolase family 3 C-terminal domain"/>
    <property type="match status" value="1"/>
</dbReference>
<evidence type="ECO:0000256" key="7">
    <source>
        <dbReference type="ARBA" id="ARBA00023277"/>
    </source>
</evidence>
<dbReference type="RefSeq" id="XP_060283483.1">
    <property type="nucleotide sequence ID" value="XM_060432938.1"/>
</dbReference>
<keyword evidence="5 10" id="KW-0378">Hydrolase</keyword>
<proteinExistence type="inferred from homology"/>
<dbReference type="InterPro" id="IPR019800">
    <property type="entry name" value="Glyco_hydro_3_AS"/>
</dbReference>
<dbReference type="Pfam" id="PF01915">
    <property type="entry name" value="Glyco_hydro_3_C"/>
    <property type="match status" value="1"/>
</dbReference>
<evidence type="ECO:0000313" key="13">
    <source>
        <dbReference type="Proteomes" id="UP001244011"/>
    </source>
</evidence>
<sequence>MAHWASAIVCEPSLLCLPHPFTRFGEISEEEGGAPLTRYYWAAEGNSAFPAGINVAATFSRDLMRRRGIAMGEEFRGKGIDVQLGPVAGPLGRVPAGGRNWEGFSPDPYLTGVAIAETVEGIQSRGVIACAKHYILNEQEHYRTSIDVRIDDRTMHEVYLWPFADAVRAGVGSVMCSYNKINGSWSCENEWTTNYLLKNELNFQGFVVSDWGGQHTGPLSALAGLDMAMPGDGGRPPYGSLWGGALTEAVLSGSVPQWRLDDMVIRIMAAHFKVNAGNFSERPEINFSAWTNETTGPLHPSSNQSWAVVNKRVDVQGDHGELIREIGAKSIVLLKNIRNALPLAQPLSLAVIGEDAQDTPGGPNACPERGCDNGTLAMGWGSGTAEFPYLVSPATALKIRAERDGTAFTNISGNGDLAAAQAAARNVSTAIVFANADAGENFITLAGNAGDRNNLTLWGGGEELIRAVAAVNNNTIVVLHTVGPVIIEFAREHPNITALLWAGLPGQESGNALVDVLYGEVNPQGRSPFTWGEKAEDWGPMELLYQAPDPRAPNQTFSEGVFVDYRYFNHAGIGPSYEFGLGLSYTSFQYTNLSIVAHGETAYQAARGETQPAPKFGTINPDLAANTPPDGFKKISPYIYPWLDSATSVLGGNDTLTSPPGSLNGSAQPLLPASGAPGGNPGLYDVVYTISTAIQNTGEVFGTEIPQLYLQLGGKDNPFAVLRGFDEVPLVPGEAKTVVFNVTRRDISNWNTATQDWEINKEDKVMFIGSSSRLLHLNSTLPPLG</sequence>
<evidence type="ECO:0000256" key="2">
    <source>
        <dbReference type="ARBA" id="ARBA00004987"/>
    </source>
</evidence>
<comment type="caution">
    <text evidence="12">The sequence shown here is derived from an EMBL/GenBank/DDBJ whole genome shotgun (WGS) entry which is preliminary data.</text>
</comment>
<dbReference type="InterPro" id="IPR013783">
    <property type="entry name" value="Ig-like_fold"/>
</dbReference>
<keyword evidence="13" id="KW-1185">Reference proteome</keyword>
<dbReference type="SUPFAM" id="SSF52279">
    <property type="entry name" value="Beta-D-glucan exohydrolase, C-terminal domain"/>
    <property type="match status" value="1"/>
</dbReference>